<evidence type="ECO:0000313" key="2">
    <source>
        <dbReference type="EMBL" id="GBM72114.1"/>
    </source>
</evidence>
<accession>A0A4Y2I3K5</accession>
<dbReference type="EMBL" id="BGPR01105137">
    <property type="protein sequence ID" value="GBM72114.1"/>
    <property type="molecule type" value="Genomic_DNA"/>
</dbReference>
<organism evidence="2 3">
    <name type="scientific">Araneus ventricosus</name>
    <name type="common">Orbweaver spider</name>
    <name type="synonym">Epeira ventricosa</name>
    <dbReference type="NCBI Taxonomy" id="182803"/>
    <lineage>
        <taxon>Eukaryota</taxon>
        <taxon>Metazoa</taxon>
        <taxon>Ecdysozoa</taxon>
        <taxon>Arthropoda</taxon>
        <taxon>Chelicerata</taxon>
        <taxon>Arachnida</taxon>
        <taxon>Araneae</taxon>
        <taxon>Araneomorphae</taxon>
        <taxon>Entelegynae</taxon>
        <taxon>Araneoidea</taxon>
        <taxon>Araneidae</taxon>
        <taxon>Araneus</taxon>
    </lineage>
</organism>
<evidence type="ECO:0000256" key="1">
    <source>
        <dbReference type="SAM" id="MobiDB-lite"/>
    </source>
</evidence>
<dbReference type="AlphaFoldDB" id="A0A4Y2I3K5"/>
<dbReference type="Proteomes" id="UP000499080">
    <property type="component" value="Unassembled WGS sequence"/>
</dbReference>
<comment type="caution">
    <text evidence="2">The sequence shown here is derived from an EMBL/GenBank/DDBJ whole genome shotgun (WGS) entry which is preliminary data.</text>
</comment>
<name>A0A4Y2I3K5_ARAVE</name>
<keyword evidence="3" id="KW-1185">Reference proteome</keyword>
<evidence type="ECO:0000313" key="3">
    <source>
        <dbReference type="Proteomes" id="UP000499080"/>
    </source>
</evidence>
<gene>
    <name evidence="2" type="ORF">AVEN_81540_1</name>
</gene>
<feature type="region of interest" description="Disordered" evidence="1">
    <location>
        <begin position="23"/>
        <end position="55"/>
    </location>
</feature>
<sequence>MLTPSQGIYNKWHFPRCHFSKSERGTKSHLSRLTNGNPMAKPRKISSGSEAAKNSPLKMVVKRADTGVAKDNGWLMEASVKSRRRRDANCAHKKGNFIEFFSFSILM</sequence>
<protein>
    <submittedName>
        <fullName evidence="2">Uncharacterized protein</fullName>
    </submittedName>
</protein>
<reference evidence="2 3" key="1">
    <citation type="journal article" date="2019" name="Sci. Rep.">
        <title>Orb-weaving spider Araneus ventricosus genome elucidates the spidroin gene catalogue.</title>
        <authorList>
            <person name="Kono N."/>
            <person name="Nakamura H."/>
            <person name="Ohtoshi R."/>
            <person name="Moran D.A.P."/>
            <person name="Shinohara A."/>
            <person name="Yoshida Y."/>
            <person name="Fujiwara M."/>
            <person name="Mori M."/>
            <person name="Tomita M."/>
            <person name="Arakawa K."/>
        </authorList>
    </citation>
    <scope>NUCLEOTIDE SEQUENCE [LARGE SCALE GENOMIC DNA]</scope>
</reference>
<proteinExistence type="predicted"/>